<sequence>MSQTLIADISRQSLEKLNNCKQATIADVRLLSSYNWIDAPKDSPTIVVPGIPGRWSPPARHRRLPKDSGMVYVNQNAARHPASPMEPLFRAVHISQPAFDFSSVDIVTDRNSLRKLLSFINPSSARNGLEAFTINIEVVQNTVIFTRDTKLTYEIIGKDEFRGYGHQFEKAYTTRNIIGSTGHNRIISYNFGGHKLVVRHDLSGYVPGKTLTTNDDEVVELLDSLSLSPKKRASTEAGPGSKLRVRREGHLLPRASTLEIKTRAQHKSLPFNDIAAQLWMSQTPNLVRAYHRGGTFSNPEVEDVTAKLNRWEKDNRSHLKRLAALIGRILTLVRKDGGVSGAVLQYNPTLDRLSVWKTEKGRTLPEDIYLLWRGRLSVTPPTAK</sequence>
<dbReference type="PANTHER" id="PTHR35179:SF2">
    <property type="entry name" value="START DOMAIN-CONTAINING PROTEIN"/>
    <property type="match status" value="1"/>
</dbReference>
<keyword evidence="2" id="KW-1185">Reference proteome</keyword>
<protein>
    <recommendedName>
        <fullName evidence="3">Geranylgeranyl pyrophosphate synthetase</fullName>
    </recommendedName>
</protein>
<dbReference type="PANTHER" id="PTHR35179">
    <property type="entry name" value="PROTEIN CBG02620"/>
    <property type="match status" value="1"/>
</dbReference>
<dbReference type="Proteomes" id="UP000233524">
    <property type="component" value="Unassembled WGS sequence"/>
</dbReference>
<name>A0A2N3NL90_9PEZI</name>
<reference evidence="1 2" key="1">
    <citation type="journal article" date="2017" name="G3 (Bethesda)">
        <title>First Draft Genome Sequence of the Pathogenic Fungus Lomentospora prolificans (Formerly Scedosporium prolificans).</title>
        <authorList>
            <person name="Luo R."/>
            <person name="Zimin A."/>
            <person name="Workman R."/>
            <person name="Fan Y."/>
            <person name="Pertea G."/>
            <person name="Grossman N."/>
            <person name="Wear M.P."/>
            <person name="Jia B."/>
            <person name="Miller H."/>
            <person name="Casadevall A."/>
            <person name="Timp W."/>
            <person name="Zhang S.X."/>
            <person name="Salzberg S.L."/>
        </authorList>
    </citation>
    <scope>NUCLEOTIDE SEQUENCE [LARGE SCALE GENOMIC DNA]</scope>
    <source>
        <strain evidence="1 2">JHH-5317</strain>
    </source>
</reference>
<dbReference type="InParanoid" id="A0A2N3NL90"/>
<evidence type="ECO:0000313" key="2">
    <source>
        <dbReference type="Proteomes" id="UP000233524"/>
    </source>
</evidence>
<dbReference type="STRING" id="41688.A0A2N3NL90"/>
<dbReference type="AlphaFoldDB" id="A0A2N3NL90"/>
<evidence type="ECO:0008006" key="3">
    <source>
        <dbReference type="Google" id="ProtNLM"/>
    </source>
</evidence>
<accession>A0A2N3NL90</accession>
<dbReference type="VEuPathDB" id="FungiDB:jhhlp_000484"/>
<dbReference type="OrthoDB" id="420564at2759"/>
<evidence type="ECO:0000313" key="1">
    <source>
        <dbReference type="EMBL" id="PKS13142.1"/>
    </source>
</evidence>
<organism evidence="1 2">
    <name type="scientific">Lomentospora prolificans</name>
    <dbReference type="NCBI Taxonomy" id="41688"/>
    <lineage>
        <taxon>Eukaryota</taxon>
        <taxon>Fungi</taxon>
        <taxon>Dikarya</taxon>
        <taxon>Ascomycota</taxon>
        <taxon>Pezizomycotina</taxon>
        <taxon>Sordariomycetes</taxon>
        <taxon>Hypocreomycetidae</taxon>
        <taxon>Microascales</taxon>
        <taxon>Microascaceae</taxon>
        <taxon>Lomentospora</taxon>
    </lineage>
</organism>
<dbReference type="EMBL" id="NLAX01000002">
    <property type="protein sequence ID" value="PKS13142.1"/>
    <property type="molecule type" value="Genomic_DNA"/>
</dbReference>
<comment type="caution">
    <text evidence="1">The sequence shown here is derived from an EMBL/GenBank/DDBJ whole genome shotgun (WGS) entry which is preliminary data.</text>
</comment>
<proteinExistence type="predicted"/>
<gene>
    <name evidence="1" type="ORF">jhhlp_000484</name>
</gene>